<dbReference type="GO" id="GO:0008270">
    <property type="term" value="F:zinc ion binding"/>
    <property type="evidence" value="ECO:0007669"/>
    <property type="project" value="InterPro"/>
</dbReference>
<evidence type="ECO:0000313" key="2">
    <source>
        <dbReference type="EMBL" id="THH18963.1"/>
    </source>
</evidence>
<dbReference type="SMART" id="SM00829">
    <property type="entry name" value="PKS_ER"/>
    <property type="match status" value="1"/>
</dbReference>
<dbReference type="InterPro" id="IPR020843">
    <property type="entry name" value="ER"/>
</dbReference>
<feature type="domain" description="Enoyl reductase (ER)" evidence="1">
    <location>
        <begin position="10"/>
        <end position="325"/>
    </location>
</feature>
<dbReference type="Pfam" id="PF00107">
    <property type="entry name" value="ADH_zinc_N"/>
    <property type="match status" value="1"/>
</dbReference>
<dbReference type="InterPro" id="IPR013154">
    <property type="entry name" value="ADH-like_N"/>
</dbReference>
<dbReference type="OrthoDB" id="10257049at2759"/>
<dbReference type="Gene3D" id="3.90.180.10">
    <property type="entry name" value="Medium-chain alcohol dehydrogenases, catalytic domain"/>
    <property type="match status" value="1"/>
</dbReference>
<evidence type="ECO:0000259" key="1">
    <source>
        <dbReference type="SMART" id="SM00829"/>
    </source>
</evidence>
<dbReference type="EMBL" id="SGPL01000059">
    <property type="protein sequence ID" value="THH18963.1"/>
    <property type="molecule type" value="Genomic_DNA"/>
</dbReference>
<dbReference type="InterPro" id="IPR002364">
    <property type="entry name" value="Quin_OxRdtase/zeta-crystal_CS"/>
</dbReference>
<comment type="caution">
    <text evidence="2">The sequence shown here is derived from an EMBL/GenBank/DDBJ whole genome shotgun (WGS) entry which is preliminary data.</text>
</comment>
<dbReference type="CDD" id="cd08241">
    <property type="entry name" value="QOR1"/>
    <property type="match status" value="1"/>
</dbReference>
<dbReference type="PANTHER" id="PTHR43677:SF4">
    <property type="entry name" value="QUINONE OXIDOREDUCTASE-LIKE PROTEIN 2"/>
    <property type="match status" value="1"/>
</dbReference>
<dbReference type="AlphaFoldDB" id="A0A4V3XFU9"/>
<dbReference type="Pfam" id="PF08240">
    <property type="entry name" value="ADH_N"/>
    <property type="match status" value="1"/>
</dbReference>
<dbReference type="InterPro" id="IPR013149">
    <property type="entry name" value="ADH-like_C"/>
</dbReference>
<dbReference type="GO" id="GO:0005739">
    <property type="term" value="C:mitochondrion"/>
    <property type="evidence" value="ECO:0007669"/>
    <property type="project" value="TreeGrafter"/>
</dbReference>
<organism evidence="2 3">
    <name type="scientific">Bondarzewia mesenterica</name>
    <dbReference type="NCBI Taxonomy" id="1095465"/>
    <lineage>
        <taxon>Eukaryota</taxon>
        <taxon>Fungi</taxon>
        <taxon>Dikarya</taxon>
        <taxon>Basidiomycota</taxon>
        <taxon>Agaricomycotina</taxon>
        <taxon>Agaricomycetes</taxon>
        <taxon>Russulales</taxon>
        <taxon>Bondarzewiaceae</taxon>
        <taxon>Bondarzewia</taxon>
    </lineage>
</organism>
<dbReference type="PROSITE" id="PS01162">
    <property type="entry name" value="QOR_ZETA_CRYSTAL"/>
    <property type="match status" value="1"/>
</dbReference>
<accession>A0A4V3XFU9</accession>
<dbReference type="InterPro" id="IPR011032">
    <property type="entry name" value="GroES-like_sf"/>
</dbReference>
<sequence>MKAFVVREYAHPSNIKLTFDAPEPSLGNDMVLVDVHSAGLNFFDILQAQGKYQNKPPFPFVLGSEFAGTIARDMRVLPPGCPFAPGDRVFGSAQGALGERVAASWKNLLPLPDALSFDQGAGLYVTWPTSYEALVGRAKLKPGSEWVLVTAAAGGVGIAAVQLAKALGAKVIAAASPSKLSVAKDYGGADFAIDYTKPGWQQEVLKITGGNGVDVVYDPVGMIKDSLKCIAWSGRALVIGFAGGNIEKIPMNLVLLKNISLVGVHWGSYLSKDPEHVSEVWKALLEMLVSKRVSPVIYSQTYTLDTLVQGLNDLEKRKTWGKAIVRVREGTPEKAKL</sequence>
<evidence type="ECO:0000313" key="3">
    <source>
        <dbReference type="Proteomes" id="UP000310158"/>
    </source>
</evidence>
<dbReference type="InterPro" id="IPR051397">
    <property type="entry name" value="Zn-ADH-like_protein"/>
</dbReference>
<dbReference type="Proteomes" id="UP000310158">
    <property type="component" value="Unassembled WGS sequence"/>
</dbReference>
<reference evidence="2 3" key="1">
    <citation type="submission" date="2019-02" db="EMBL/GenBank/DDBJ databases">
        <title>Genome sequencing of the rare red list fungi Bondarzewia mesenterica.</title>
        <authorList>
            <person name="Buettner E."/>
            <person name="Kellner H."/>
        </authorList>
    </citation>
    <scope>NUCLEOTIDE SEQUENCE [LARGE SCALE GENOMIC DNA]</scope>
    <source>
        <strain evidence="2 3">DSM 108281</strain>
    </source>
</reference>
<dbReference type="GO" id="GO:0016491">
    <property type="term" value="F:oxidoreductase activity"/>
    <property type="evidence" value="ECO:0007669"/>
    <property type="project" value="InterPro"/>
</dbReference>
<proteinExistence type="predicted"/>
<dbReference type="SUPFAM" id="SSF50129">
    <property type="entry name" value="GroES-like"/>
    <property type="match status" value="1"/>
</dbReference>
<keyword evidence="3" id="KW-1185">Reference proteome</keyword>
<name>A0A4V3XFU9_9AGAM</name>
<dbReference type="Gene3D" id="3.40.50.720">
    <property type="entry name" value="NAD(P)-binding Rossmann-like Domain"/>
    <property type="match status" value="1"/>
</dbReference>
<dbReference type="PANTHER" id="PTHR43677">
    <property type="entry name" value="SHORT-CHAIN DEHYDROGENASE/REDUCTASE"/>
    <property type="match status" value="1"/>
</dbReference>
<dbReference type="SUPFAM" id="SSF51735">
    <property type="entry name" value="NAD(P)-binding Rossmann-fold domains"/>
    <property type="match status" value="1"/>
</dbReference>
<protein>
    <recommendedName>
        <fullName evidence="1">Enoyl reductase (ER) domain-containing protein</fullName>
    </recommendedName>
</protein>
<gene>
    <name evidence="2" type="ORF">EW146_g2113</name>
</gene>
<dbReference type="InterPro" id="IPR036291">
    <property type="entry name" value="NAD(P)-bd_dom_sf"/>
</dbReference>